<dbReference type="InterPro" id="IPR002187">
    <property type="entry name" value="N-reg_PII"/>
</dbReference>
<organism evidence="1 2">
    <name type="scientific">Quisquiliibacterium transsilvanicum</name>
    <dbReference type="NCBI Taxonomy" id="1549638"/>
    <lineage>
        <taxon>Bacteria</taxon>
        <taxon>Pseudomonadati</taxon>
        <taxon>Pseudomonadota</taxon>
        <taxon>Betaproteobacteria</taxon>
        <taxon>Burkholderiales</taxon>
        <taxon>Burkholderiaceae</taxon>
        <taxon>Quisquiliibacterium</taxon>
    </lineage>
</organism>
<dbReference type="SUPFAM" id="SSF54913">
    <property type="entry name" value="GlnB-like"/>
    <property type="match status" value="1"/>
</dbReference>
<name>A0A7W8M6T3_9BURK</name>
<dbReference type="RefSeq" id="WP_183963432.1">
    <property type="nucleotide sequence ID" value="NZ_BAABEW010000003.1"/>
</dbReference>
<sequence>MQKHPRKLLVVITEAAIERALIADLRRLGALGYTVNEVRGGGSSGERSGEWEAERSVKFQVVCTEEAAERIAAHLLQAYGPHYRIVLYLADVEVFRGEKF</sequence>
<evidence type="ECO:0000313" key="1">
    <source>
        <dbReference type="EMBL" id="MBB5270221.1"/>
    </source>
</evidence>
<proteinExistence type="predicted"/>
<dbReference type="InterPro" id="IPR015867">
    <property type="entry name" value="N-reg_PII/ATP_PRibTrfase_C"/>
</dbReference>
<dbReference type="AlphaFoldDB" id="A0A7W8M6T3"/>
<reference evidence="1 2" key="1">
    <citation type="submission" date="2020-08" db="EMBL/GenBank/DDBJ databases">
        <title>Genomic Encyclopedia of Type Strains, Phase IV (KMG-IV): sequencing the most valuable type-strain genomes for metagenomic binning, comparative biology and taxonomic classification.</title>
        <authorList>
            <person name="Goeker M."/>
        </authorList>
    </citation>
    <scope>NUCLEOTIDE SEQUENCE [LARGE SCALE GENOMIC DNA]</scope>
    <source>
        <strain evidence="1 2">DSM 29781</strain>
    </source>
</reference>
<dbReference type="GO" id="GO:0006808">
    <property type="term" value="P:regulation of nitrogen utilization"/>
    <property type="evidence" value="ECO:0007669"/>
    <property type="project" value="InterPro"/>
</dbReference>
<dbReference type="Proteomes" id="UP000532440">
    <property type="component" value="Unassembled WGS sequence"/>
</dbReference>
<keyword evidence="2" id="KW-1185">Reference proteome</keyword>
<gene>
    <name evidence="1" type="ORF">HNQ70_000205</name>
</gene>
<evidence type="ECO:0000313" key="2">
    <source>
        <dbReference type="Proteomes" id="UP000532440"/>
    </source>
</evidence>
<dbReference type="EMBL" id="JACHGB010000001">
    <property type="protein sequence ID" value="MBB5270221.1"/>
    <property type="molecule type" value="Genomic_DNA"/>
</dbReference>
<dbReference type="Gene3D" id="3.30.70.120">
    <property type="match status" value="1"/>
</dbReference>
<comment type="caution">
    <text evidence="1">The sequence shown here is derived from an EMBL/GenBank/DDBJ whole genome shotgun (WGS) entry which is preliminary data.</text>
</comment>
<dbReference type="InterPro" id="IPR011322">
    <property type="entry name" value="N-reg_PII-like_a/b"/>
</dbReference>
<accession>A0A7W8M6T3</accession>
<dbReference type="Pfam" id="PF00543">
    <property type="entry name" value="P-II"/>
    <property type="match status" value="1"/>
</dbReference>
<protein>
    <submittedName>
        <fullName evidence="1">Nitrogen regulatory protein P-II 2</fullName>
    </submittedName>
</protein>
<dbReference type="GO" id="GO:0030234">
    <property type="term" value="F:enzyme regulator activity"/>
    <property type="evidence" value="ECO:0007669"/>
    <property type="project" value="InterPro"/>
</dbReference>